<organism evidence="3 4">
    <name type="scientific">Haemonchus contortus</name>
    <name type="common">Barber pole worm</name>
    <dbReference type="NCBI Taxonomy" id="6289"/>
    <lineage>
        <taxon>Eukaryota</taxon>
        <taxon>Metazoa</taxon>
        <taxon>Ecdysozoa</taxon>
        <taxon>Nematoda</taxon>
        <taxon>Chromadorea</taxon>
        <taxon>Rhabditida</taxon>
        <taxon>Rhabditina</taxon>
        <taxon>Rhabditomorpha</taxon>
        <taxon>Strongyloidea</taxon>
        <taxon>Trichostrongylidae</taxon>
        <taxon>Haemonchus</taxon>
    </lineage>
</organism>
<reference evidence="4" key="1">
    <citation type="submission" date="2020-12" db="UniProtKB">
        <authorList>
            <consortium name="WormBaseParasite"/>
        </authorList>
    </citation>
    <scope>IDENTIFICATION</scope>
    <source>
        <strain evidence="4">MHco3</strain>
    </source>
</reference>
<proteinExistence type="predicted"/>
<dbReference type="WBParaSite" id="HCON_00182560-00001">
    <property type="protein sequence ID" value="HCON_00182560-00001"/>
    <property type="gene ID" value="HCON_00182560"/>
</dbReference>
<protein>
    <submittedName>
        <fullName evidence="4">Secreted protein</fullName>
    </submittedName>
</protein>
<keyword evidence="2" id="KW-0732">Signal</keyword>
<accession>A0A7I5EEB1</accession>
<name>A0A7I5EEB1_HAECO</name>
<dbReference type="Proteomes" id="UP000025227">
    <property type="component" value="Unplaced"/>
</dbReference>
<dbReference type="AlphaFoldDB" id="A0A7I5EEB1"/>
<sequence>MEFILLALISNKLLYWLVSLPLIGGGAKNQTGSSEPSTRRQTEGRLASSRAPYKTRGQVPTWTRRRSCRCSTYRPQHQLLLSLDKSFAIASTLYGIHSVSLDF</sequence>
<keyword evidence="3" id="KW-1185">Reference proteome</keyword>
<feature type="region of interest" description="Disordered" evidence="1">
    <location>
        <begin position="26"/>
        <end position="60"/>
    </location>
</feature>
<feature type="signal peptide" evidence="2">
    <location>
        <begin position="1"/>
        <end position="27"/>
    </location>
</feature>
<evidence type="ECO:0000256" key="2">
    <source>
        <dbReference type="SAM" id="SignalP"/>
    </source>
</evidence>
<evidence type="ECO:0000256" key="1">
    <source>
        <dbReference type="SAM" id="MobiDB-lite"/>
    </source>
</evidence>
<evidence type="ECO:0000313" key="3">
    <source>
        <dbReference type="Proteomes" id="UP000025227"/>
    </source>
</evidence>
<feature type="chain" id="PRO_5029466286" evidence="2">
    <location>
        <begin position="28"/>
        <end position="103"/>
    </location>
</feature>
<evidence type="ECO:0000313" key="4">
    <source>
        <dbReference type="WBParaSite" id="HCON_00182560-00001"/>
    </source>
</evidence>